<evidence type="ECO:0000256" key="8">
    <source>
        <dbReference type="SAM" id="SignalP"/>
    </source>
</evidence>
<dbReference type="Gene3D" id="2.60.40.1280">
    <property type="match status" value="1"/>
</dbReference>
<evidence type="ECO:0000256" key="1">
    <source>
        <dbReference type="ARBA" id="ARBA00004168"/>
    </source>
</evidence>
<sequence length="702" mass="78499">MRRKMSVYLVLLAFIGAFFTTPLVAVADDIQSEQQATSVVTTKEQAAQEQEVAQKTTTSADNTARPETNTQVVQKEAVSEINPRAPTKVIADVKQLSLTADGKAVTKIDQYTDLTLKMGFTLPNNQVKEGDYSLIQLPAELRSVRNTNFEIKDTQGNVVAHAKIDAANKQIKMVYTDFVEKHSDITRTLTLALRVDTKVVKESKKLMLILDVDGQVKPLGEIDYENRHDDSTEAFSKSTWFIDGKGKVIQYAIRVNGGKKDYQNVKIKDTLVSAGLKYKAGSFTIKKGDWKLTQTGNSSNGFFLANEVDVTSQYKVNVAADQRSFDIDLGDINGEGYLIVYQVEVAHDPVPGEAFSNKAQMTADNLEPIEYTANVVYQTSSGNATGHTYTLKVHKENQLGEPLSGAVFDVIRDSTGERVQTVTTGADGTAQITGLLRDNYTLVETKAPEGYQATDEKLKIKATEFVMGAPLLKHVVNKAKMIDISGEKTWEDKNNQDGKRPEKIVVNLIANGHKVQSKVVTAKNNWQYSFKNVPEYYLGKKINYAITEEPVEDYQTKVNGYDLINSYQPATTKFEVKKIWQDNNNYACARPKSVQVQLYANGQIYGGKVELSAKNNWQYTWKDLPAKQNGKAIKYQVVEVTQIKGYLTHQVNTGENQVTLINRYCPPLNYPKHCHKPKVPKKDCYGKHHHGMNFFPGYIICY</sequence>
<evidence type="ECO:0000256" key="6">
    <source>
        <dbReference type="ARBA" id="ARBA00023088"/>
    </source>
</evidence>
<dbReference type="SUPFAM" id="SSF49478">
    <property type="entry name" value="Cna protein B-type domain"/>
    <property type="match status" value="3"/>
</dbReference>
<dbReference type="PANTHER" id="PTHR36108:SF13">
    <property type="entry name" value="COLOSSIN-B-RELATED"/>
    <property type="match status" value="1"/>
</dbReference>
<dbReference type="InterPro" id="IPR013783">
    <property type="entry name" value="Ig-like_fold"/>
</dbReference>
<proteinExistence type="inferred from homology"/>
<dbReference type="GO" id="GO:0007155">
    <property type="term" value="P:cell adhesion"/>
    <property type="evidence" value="ECO:0007669"/>
    <property type="project" value="InterPro"/>
</dbReference>
<dbReference type="InterPro" id="IPR041033">
    <property type="entry name" value="SpaA_PFL_dom_1"/>
</dbReference>
<evidence type="ECO:0000256" key="3">
    <source>
        <dbReference type="ARBA" id="ARBA00022512"/>
    </source>
</evidence>
<keyword evidence="4" id="KW-0964">Secreted</keyword>
<dbReference type="PANTHER" id="PTHR36108">
    <property type="entry name" value="COLOSSIN-B-RELATED"/>
    <property type="match status" value="1"/>
</dbReference>
<feature type="domain" description="CNA-B" evidence="10">
    <location>
        <begin position="575"/>
        <end position="662"/>
    </location>
</feature>
<feature type="domain" description="CNA-B" evidence="10">
    <location>
        <begin position="484"/>
        <end position="565"/>
    </location>
</feature>
<name>A0AAJ6K037_9LACO</name>
<dbReference type="GO" id="GO:0005518">
    <property type="term" value="F:collagen binding"/>
    <property type="evidence" value="ECO:0007669"/>
    <property type="project" value="InterPro"/>
</dbReference>
<feature type="region of interest" description="Disordered" evidence="7">
    <location>
        <begin position="50"/>
        <end position="71"/>
    </location>
</feature>
<evidence type="ECO:0000259" key="10">
    <source>
        <dbReference type="Pfam" id="PF05738"/>
    </source>
</evidence>
<evidence type="ECO:0000256" key="4">
    <source>
        <dbReference type="ARBA" id="ARBA00022525"/>
    </source>
</evidence>
<keyword evidence="5 8" id="KW-0732">Signal</keyword>
<evidence type="ECO:0000256" key="2">
    <source>
        <dbReference type="ARBA" id="ARBA00007257"/>
    </source>
</evidence>
<comment type="similarity">
    <text evidence="2">Belongs to the serine-aspartate repeat-containing protein (SDr) family.</text>
</comment>
<dbReference type="AlphaFoldDB" id="A0AAJ6K037"/>
<organism evidence="13 14">
    <name type="scientific">Ligilactobacillus animalis</name>
    <dbReference type="NCBI Taxonomy" id="1605"/>
    <lineage>
        <taxon>Bacteria</taxon>
        <taxon>Bacillati</taxon>
        <taxon>Bacillota</taxon>
        <taxon>Bacilli</taxon>
        <taxon>Lactobacillales</taxon>
        <taxon>Lactobacillaceae</taxon>
        <taxon>Ligilactobacillus</taxon>
    </lineage>
</organism>
<comment type="subcellular location">
    <subcellularLocation>
        <location evidence="1">Secreted</location>
        <location evidence="1">Cell wall</location>
        <topology evidence="1">Peptidoglycan-anchor</topology>
    </subcellularLocation>
</comment>
<dbReference type="Gene3D" id="2.60.40.10">
    <property type="entry name" value="Immunoglobulins"/>
    <property type="match status" value="1"/>
</dbReference>
<gene>
    <name evidence="13" type="ORF">QFF56_07390</name>
</gene>
<feature type="signal peptide" evidence="8">
    <location>
        <begin position="1"/>
        <end position="27"/>
    </location>
</feature>
<dbReference type="EMBL" id="CP123751">
    <property type="protein sequence ID" value="WHQ79773.1"/>
    <property type="molecule type" value="Genomic_DNA"/>
</dbReference>
<dbReference type="Pfam" id="PF05738">
    <property type="entry name" value="Cna_B"/>
    <property type="match status" value="2"/>
</dbReference>
<feature type="compositionally biased region" description="Polar residues" evidence="7">
    <location>
        <begin position="59"/>
        <end position="71"/>
    </location>
</feature>
<reference evidence="13" key="1">
    <citation type="submission" date="2023-04" db="EMBL/GenBank/DDBJ databases">
        <title>Four porcine-derived lactic acid bacteria strains analyses and their evaluation as potential probiotics based on genomics.</title>
        <authorList>
            <person name="Niu D."/>
        </authorList>
    </citation>
    <scope>NUCLEOTIDE SEQUENCE</scope>
    <source>
        <strain evidence="13">ZSB1</strain>
    </source>
</reference>
<evidence type="ECO:0000259" key="9">
    <source>
        <dbReference type="Pfam" id="PF05737"/>
    </source>
</evidence>
<dbReference type="CDD" id="cd00222">
    <property type="entry name" value="CollagenBindB"/>
    <property type="match status" value="2"/>
</dbReference>
<dbReference type="Proteomes" id="UP001238155">
    <property type="component" value="Chromosome"/>
</dbReference>
<feature type="domain" description="SpaA-like prealbumin fold" evidence="11">
    <location>
        <begin position="390"/>
        <end position="463"/>
    </location>
</feature>
<dbReference type="InterPro" id="IPR008454">
    <property type="entry name" value="Collagen-bd_Cna-like_B-typ_dom"/>
</dbReference>
<dbReference type="InterPro" id="IPR008456">
    <property type="entry name" value="Collagen-bd_dom"/>
</dbReference>
<evidence type="ECO:0000259" key="11">
    <source>
        <dbReference type="Pfam" id="PF17802"/>
    </source>
</evidence>
<feature type="domain" description="Collagen binding" evidence="9">
    <location>
        <begin position="233"/>
        <end position="368"/>
    </location>
</feature>
<evidence type="ECO:0000313" key="14">
    <source>
        <dbReference type="Proteomes" id="UP001238155"/>
    </source>
</evidence>
<keyword evidence="6" id="KW-0572">Peptidoglycan-anchor</keyword>
<dbReference type="InterPro" id="IPR041171">
    <property type="entry name" value="SDR_Ig"/>
</dbReference>
<evidence type="ECO:0000259" key="12">
    <source>
        <dbReference type="Pfam" id="PF17961"/>
    </source>
</evidence>
<keyword evidence="3" id="KW-0134">Cell wall</keyword>
<dbReference type="Gene3D" id="2.60.40.1140">
    <property type="entry name" value="Collagen-binding surface protein Cna, B-type domain"/>
    <property type="match status" value="2"/>
</dbReference>
<dbReference type="SUPFAM" id="SSF49401">
    <property type="entry name" value="Bacterial adhesins"/>
    <property type="match status" value="2"/>
</dbReference>
<feature type="chain" id="PRO_5042466938" evidence="8">
    <location>
        <begin position="28"/>
        <end position="702"/>
    </location>
</feature>
<protein>
    <submittedName>
        <fullName evidence="13">Cna B-type domain-containing protein</fullName>
    </submittedName>
</protein>
<evidence type="ECO:0000313" key="13">
    <source>
        <dbReference type="EMBL" id="WHQ79773.1"/>
    </source>
</evidence>
<dbReference type="RefSeq" id="WP_283534550.1">
    <property type="nucleotide sequence ID" value="NZ_CP123751.1"/>
</dbReference>
<dbReference type="InterPro" id="IPR008966">
    <property type="entry name" value="Adhesion_dom_sf"/>
</dbReference>
<feature type="domain" description="SDR-like Ig" evidence="12">
    <location>
        <begin position="107"/>
        <end position="205"/>
    </location>
</feature>
<dbReference type="InterPro" id="IPR011252">
    <property type="entry name" value="Fibrogen-bd_dom1"/>
</dbReference>
<evidence type="ECO:0000256" key="7">
    <source>
        <dbReference type="SAM" id="MobiDB-lite"/>
    </source>
</evidence>
<dbReference type="Pfam" id="PF05737">
    <property type="entry name" value="Collagen_bind"/>
    <property type="match status" value="1"/>
</dbReference>
<dbReference type="Pfam" id="PF17961">
    <property type="entry name" value="Big_8"/>
    <property type="match status" value="1"/>
</dbReference>
<dbReference type="Pfam" id="PF17802">
    <property type="entry name" value="SpaA"/>
    <property type="match status" value="1"/>
</dbReference>
<accession>A0AAJ6K037</accession>
<evidence type="ECO:0000256" key="5">
    <source>
        <dbReference type="ARBA" id="ARBA00022729"/>
    </source>
</evidence>